<evidence type="ECO:0000256" key="1">
    <source>
        <dbReference type="SAM" id="MobiDB-lite"/>
    </source>
</evidence>
<sequence>MTAFWTILARRGVAALLGFAALLLAVSAAQAGQGRVEPVLRAATPTTLASLHPSRPAKLPLQVVAAPGGFDGPRHEAEGIAGAGLMPAAASADRRAAVLLPPRRLGRSGAPGLPLHERPPKTAS</sequence>
<comment type="caution">
    <text evidence="3">The sequence shown here is derived from an EMBL/GenBank/DDBJ whole genome shotgun (WGS) entry which is preliminary data.</text>
</comment>
<dbReference type="AlphaFoldDB" id="A0A437NSY9"/>
<dbReference type="RefSeq" id="WP_127734003.1">
    <property type="nucleotide sequence ID" value="NZ_SACP01000048.1"/>
</dbReference>
<evidence type="ECO:0000313" key="4">
    <source>
        <dbReference type="Proteomes" id="UP000286997"/>
    </source>
</evidence>
<keyword evidence="4" id="KW-1185">Reference proteome</keyword>
<reference evidence="3 4" key="1">
    <citation type="submission" date="2019-01" db="EMBL/GenBank/DDBJ databases">
        <authorList>
            <person name="Chen W.-M."/>
        </authorList>
    </citation>
    <scope>NUCLEOTIDE SEQUENCE [LARGE SCALE GENOMIC DNA]</scope>
    <source>
        <strain evidence="3 4">TER-1</strain>
    </source>
</reference>
<accession>A0A437NSY9</accession>
<feature type="signal peptide" evidence="2">
    <location>
        <begin position="1"/>
        <end position="31"/>
    </location>
</feature>
<evidence type="ECO:0000256" key="2">
    <source>
        <dbReference type="SAM" id="SignalP"/>
    </source>
</evidence>
<feature type="region of interest" description="Disordered" evidence="1">
    <location>
        <begin position="101"/>
        <end position="124"/>
    </location>
</feature>
<keyword evidence="2" id="KW-0732">Signal</keyword>
<dbReference type="Proteomes" id="UP000286997">
    <property type="component" value="Unassembled WGS sequence"/>
</dbReference>
<evidence type="ECO:0000313" key="3">
    <source>
        <dbReference type="EMBL" id="RVU13130.1"/>
    </source>
</evidence>
<name>A0A437NSY9_9HYPH</name>
<dbReference type="EMBL" id="SACP01000048">
    <property type="protein sequence ID" value="RVU13130.1"/>
    <property type="molecule type" value="Genomic_DNA"/>
</dbReference>
<proteinExistence type="predicted"/>
<organism evidence="3 4">
    <name type="scientific">Methylobacterium oryzihabitans</name>
    <dbReference type="NCBI Taxonomy" id="2499852"/>
    <lineage>
        <taxon>Bacteria</taxon>
        <taxon>Pseudomonadati</taxon>
        <taxon>Pseudomonadota</taxon>
        <taxon>Alphaproteobacteria</taxon>
        <taxon>Hyphomicrobiales</taxon>
        <taxon>Methylobacteriaceae</taxon>
        <taxon>Methylobacterium</taxon>
    </lineage>
</organism>
<feature type="chain" id="PRO_5019096640" evidence="2">
    <location>
        <begin position="32"/>
        <end position="124"/>
    </location>
</feature>
<gene>
    <name evidence="3" type="ORF">EOE48_27130</name>
</gene>
<protein>
    <submittedName>
        <fullName evidence="3">Uncharacterized protein</fullName>
    </submittedName>
</protein>
<feature type="compositionally biased region" description="Basic and acidic residues" evidence="1">
    <location>
        <begin position="115"/>
        <end position="124"/>
    </location>
</feature>